<feature type="domain" description="TraD/TraG TraM recognition site" evidence="9">
    <location>
        <begin position="411"/>
        <end position="528"/>
    </location>
</feature>
<name>A6YFT3_9MICC</name>
<feature type="region of interest" description="Disordered" evidence="7">
    <location>
        <begin position="560"/>
        <end position="593"/>
    </location>
</feature>
<dbReference type="SUPFAM" id="SSF52540">
    <property type="entry name" value="P-loop containing nucleoside triphosphate hydrolases"/>
    <property type="match status" value="1"/>
</dbReference>
<dbReference type="AlphaFoldDB" id="A6YFT3"/>
<dbReference type="InterPro" id="IPR032689">
    <property type="entry name" value="TraG-D_C"/>
</dbReference>
<dbReference type="EMBL" id="EF495212">
    <property type="protein sequence ID" value="ABR67094.1"/>
    <property type="molecule type" value="Genomic_DNA"/>
</dbReference>
<feature type="compositionally biased region" description="Polar residues" evidence="7">
    <location>
        <begin position="580"/>
        <end position="593"/>
    </location>
</feature>
<dbReference type="Pfam" id="PF02534">
    <property type="entry name" value="T4SS-DNA_transf"/>
    <property type="match status" value="1"/>
</dbReference>
<keyword evidence="3" id="KW-1003">Cell membrane</keyword>
<comment type="similarity">
    <text evidence="2">Belongs to the VirD4/TraG family.</text>
</comment>
<sequence>MSAVTRNHKNPATPGLMFLVFLGLLGVFFFGAFPAGEATAGNRYDWTAAQTTWDRLLAVFLGQEQWTEGHTHAVLVWFGVPVAVIIVLLSVRALFRPRRQEIDKAARFMGRGRQIEPLRKHSVRKKAKRLGVKDTLHPGILLAALVAGGERLYASFEDTCVDIWGSRAGKSSTRAIPVILTAPGAVLATSNKPDLVSVCAKVRALVGNVLVFDPQGICGHVTSPTVFFNPLASVKTIEDARDVARIFEETTAEADAKKDAFFNPAGLTLVTDLMFAAAVAGRHLDVVFNWINRPDDDEPVQLLMAHGHSSIAGRVKETQELTGKTRGGVFKEAARMVEFLESSGLLSWITPGEGRTEFSPEKFVNSKDTLFLLSQEGTGSAGPIIAALTKAVFDAGEREAARQTTGRLPVPLIAVLDEAANICRIKSLPEKYSHYGSKGILPMVLLQSYEQGEEVWGEYGMAKLWSVANVRIYGGNAVSDKFLGSLEKLVGDYIYREEEKSYGTNGVSKSYRTHSESILSIADLASVPGDRMIIIAGQSRATLARTLPWHKDRKLRRAVKNAGKAQKPTLTLPPKVANSPAPTSLPQKESVNG</sequence>
<evidence type="ECO:0000256" key="3">
    <source>
        <dbReference type="ARBA" id="ARBA00022475"/>
    </source>
</evidence>
<feature type="transmembrane region" description="Helical" evidence="8">
    <location>
        <begin position="12"/>
        <end position="33"/>
    </location>
</feature>
<accession>A6YFT3</accession>
<dbReference type="Gene3D" id="3.40.50.300">
    <property type="entry name" value="P-loop containing nucleotide triphosphate hydrolases"/>
    <property type="match status" value="1"/>
</dbReference>
<dbReference type="InterPro" id="IPR051539">
    <property type="entry name" value="T4SS-coupling_protein"/>
</dbReference>
<proteinExistence type="inferred from homology"/>
<feature type="transmembrane region" description="Helical" evidence="8">
    <location>
        <begin position="74"/>
        <end position="95"/>
    </location>
</feature>
<dbReference type="RefSeq" id="WP_012311459.1">
    <property type="nucleotide sequence ID" value="NC_010492.1"/>
</dbReference>
<evidence type="ECO:0000256" key="8">
    <source>
        <dbReference type="SAM" id="Phobius"/>
    </source>
</evidence>
<dbReference type="InterPro" id="IPR027417">
    <property type="entry name" value="P-loop_NTPase"/>
</dbReference>
<dbReference type="CDD" id="cd01127">
    <property type="entry name" value="TrwB_TraG_TraD_VirD4"/>
    <property type="match status" value="1"/>
</dbReference>
<comment type="subcellular location">
    <subcellularLocation>
        <location evidence="1">Cell membrane</location>
        <topology evidence="1">Multi-pass membrane protein</topology>
    </subcellularLocation>
</comment>
<keyword evidence="5 8" id="KW-1133">Transmembrane helix</keyword>
<keyword evidence="4 8" id="KW-0812">Transmembrane</keyword>
<reference evidence="10" key="1">
    <citation type="journal article" date="2008" name="Plasmid">
        <title>Comparative analysis of eight Arthrobacter plasmids.</title>
        <authorList>
            <person name="Jerke K."/>
            <person name="Nakatsu C.H."/>
            <person name="Beasley F."/>
            <person name="Konopka A."/>
        </authorList>
    </citation>
    <scope>NUCLEOTIDE SEQUENCE</scope>
    <source>
        <strain evidence="10">Chr15</strain>
        <plasmid evidence="10">pChr15</plasmid>
    </source>
</reference>
<evidence type="ECO:0000256" key="1">
    <source>
        <dbReference type="ARBA" id="ARBA00004651"/>
    </source>
</evidence>
<evidence type="ECO:0000259" key="9">
    <source>
        <dbReference type="Pfam" id="PF12696"/>
    </source>
</evidence>
<evidence type="ECO:0000256" key="5">
    <source>
        <dbReference type="ARBA" id="ARBA00022989"/>
    </source>
</evidence>
<evidence type="ECO:0000256" key="4">
    <source>
        <dbReference type="ARBA" id="ARBA00022692"/>
    </source>
</evidence>
<evidence type="ECO:0000313" key="10">
    <source>
        <dbReference type="EMBL" id="ABR67094.1"/>
    </source>
</evidence>
<dbReference type="PANTHER" id="PTHR37937:SF1">
    <property type="entry name" value="CONJUGATIVE TRANSFER: DNA TRANSPORT"/>
    <property type="match status" value="1"/>
</dbReference>
<evidence type="ECO:0000256" key="6">
    <source>
        <dbReference type="ARBA" id="ARBA00023136"/>
    </source>
</evidence>
<dbReference type="InterPro" id="IPR003688">
    <property type="entry name" value="TraG/VirD4"/>
</dbReference>
<keyword evidence="6 8" id="KW-0472">Membrane</keyword>
<organism evidence="10">
    <name type="scientific">Arthrobacter sp. Chr15</name>
    <dbReference type="NCBI Taxonomy" id="447032"/>
    <lineage>
        <taxon>Bacteria</taxon>
        <taxon>Bacillati</taxon>
        <taxon>Actinomycetota</taxon>
        <taxon>Actinomycetes</taxon>
        <taxon>Micrococcales</taxon>
        <taxon>Micrococcaceae</taxon>
        <taxon>Arthrobacter</taxon>
    </lineage>
</organism>
<dbReference type="GO" id="GO:0005886">
    <property type="term" value="C:plasma membrane"/>
    <property type="evidence" value="ECO:0007669"/>
    <property type="project" value="UniProtKB-SubCell"/>
</dbReference>
<protein>
    <submittedName>
        <fullName evidence="10">Conjugative transfer gene complex protein</fullName>
    </submittedName>
</protein>
<dbReference type="Pfam" id="PF12696">
    <property type="entry name" value="TraG-D_C"/>
    <property type="match status" value="1"/>
</dbReference>
<geneLocation type="plasmid" evidence="10">
    <name>pChr15</name>
</geneLocation>
<evidence type="ECO:0000256" key="7">
    <source>
        <dbReference type="SAM" id="MobiDB-lite"/>
    </source>
</evidence>
<keyword evidence="10" id="KW-0614">Plasmid</keyword>
<evidence type="ECO:0000256" key="2">
    <source>
        <dbReference type="ARBA" id="ARBA00008806"/>
    </source>
</evidence>
<dbReference type="PANTHER" id="PTHR37937">
    <property type="entry name" value="CONJUGATIVE TRANSFER: DNA TRANSPORT"/>
    <property type="match status" value="1"/>
</dbReference>